<keyword evidence="6" id="KW-1185">Reference proteome</keyword>
<dbReference type="InterPro" id="IPR017853">
    <property type="entry name" value="GH"/>
</dbReference>
<dbReference type="InterPro" id="IPR039743">
    <property type="entry name" value="6GAL/EXGAL"/>
</dbReference>
<feature type="compositionally biased region" description="Polar residues" evidence="1">
    <location>
        <begin position="39"/>
        <end position="58"/>
    </location>
</feature>
<evidence type="ECO:0000313" key="6">
    <source>
        <dbReference type="Proteomes" id="UP001620409"/>
    </source>
</evidence>
<protein>
    <submittedName>
        <fullName evidence="5">RICIN domain-containing protein</fullName>
    </submittedName>
</protein>
<proteinExistence type="predicted"/>
<evidence type="ECO:0000313" key="5">
    <source>
        <dbReference type="EMBL" id="MFK2853071.1"/>
    </source>
</evidence>
<name>A0ABW8ID25_9GAMM</name>
<reference evidence="5 6" key="1">
    <citation type="submission" date="2020-10" db="EMBL/GenBank/DDBJ databases">
        <title>Phylogeny of dyella-like bacteria.</title>
        <authorList>
            <person name="Fu J."/>
        </authorList>
    </citation>
    <scope>NUCLEOTIDE SEQUENCE [LARGE SCALE GENOMIC DNA]</scope>
    <source>
        <strain evidence="5 6">DHG40</strain>
    </source>
</reference>
<accession>A0ABW8ID25</accession>
<evidence type="ECO:0000259" key="4">
    <source>
        <dbReference type="Pfam" id="PF14587"/>
    </source>
</evidence>
<feature type="signal peptide" evidence="2">
    <location>
        <begin position="1"/>
        <end position="24"/>
    </location>
</feature>
<dbReference type="InterPro" id="IPR035992">
    <property type="entry name" value="Ricin_B-like_lectins"/>
</dbReference>
<dbReference type="PANTHER" id="PTHR42767">
    <property type="entry name" value="ENDO-BETA-1,6-GALACTANASE"/>
    <property type="match status" value="1"/>
</dbReference>
<dbReference type="Proteomes" id="UP001620409">
    <property type="component" value="Unassembled WGS sequence"/>
</dbReference>
<feature type="region of interest" description="Disordered" evidence="1">
    <location>
        <begin position="29"/>
        <end position="58"/>
    </location>
</feature>
<evidence type="ECO:0000256" key="1">
    <source>
        <dbReference type="SAM" id="MobiDB-lite"/>
    </source>
</evidence>
<dbReference type="SUPFAM" id="SSF50370">
    <property type="entry name" value="Ricin B-like lectins"/>
    <property type="match status" value="1"/>
</dbReference>
<feature type="domain" description="Endo-beta-1,6-galactanase-like" evidence="4">
    <location>
        <begin position="65"/>
        <end position="287"/>
    </location>
</feature>
<dbReference type="InterPro" id="IPR000772">
    <property type="entry name" value="Ricin_B_lectin"/>
</dbReference>
<gene>
    <name evidence="5" type="ORF">ISP18_00500</name>
</gene>
<dbReference type="Gene3D" id="2.80.10.50">
    <property type="match status" value="1"/>
</dbReference>
<dbReference type="Pfam" id="PF14587">
    <property type="entry name" value="Glyco_hydr_30_2"/>
    <property type="match status" value="1"/>
</dbReference>
<sequence>MRRLWKALIVVGFLFAGLSWHAHACADSESPEAPVAGNDQHSLAPSTSHVSAASINTGRIQPRPAQIVRGWGMSLAWEANDLYGGDRQPAKINDPATQSAYMDLLYGNPDTGLTLGLNIARYNIGGGDDPTHTHMRPDAQMEGYQSGPDALFDWNRDAPQRKMLQEAKKRGADIFEAAAYSPPYWMTVSGCASGSKQAHQDNLRLEMRQRFVDYLATVVKHFRDAEGVAFESIEPFNEPDLNAWTAGGAQEGYSAPIATQDAVIPMLAIRLKQLGSPTFVAGVDTNNVTAALTTADQHTLEARASLGRLNTHDYHHDVSDLATLKAYKALSEKLHKPIWMSELGCCFRDQKEPDEMWGALFMSDSIRTDLRDLGAEAWILWQPDWEIIAFDPHGGKPKPKKQYYAIAQYTRFIRPGFRIISAGGAFHTLAAYSSTSRRLVLVTTNGDNPGRNELDLSAFAGLPHTVQVYRTTEDVGADLRAETIAIAPDHRIIDPLPPRSISTYVIDGATPLPGAPTNTLEGMHQLATQSTGRCINIVTNSTQSGAAIIPYACGAYINELFNFVDRGNGFYSIQTVNAHDSLCLNIANDASSPGDGKTRGGPGNLIQWPCGETSVTDNALFYLEAAGADSYRIHVKGSGLCLEEPSGASTLRQNRCDSASSKQLFTLR</sequence>
<dbReference type="InterPro" id="IPR039514">
    <property type="entry name" value="6GAL-like"/>
</dbReference>
<evidence type="ECO:0000259" key="3">
    <source>
        <dbReference type="Pfam" id="PF14200"/>
    </source>
</evidence>
<feature type="chain" id="PRO_5046953235" evidence="2">
    <location>
        <begin position="25"/>
        <end position="668"/>
    </location>
</feature>
<dbReference type="Pfam" id="PF14200">
    <property type="entry name" value="RicinB_lectin_2"/>
    <property type="match status" value="1"/>
</dbReference>
<dbReference type="PROSITE" id="PS50231">
    <property type="entry name" value="RICIN_B_LECTIN"/>
    <property type="match status" value="1"/>
</dbReference>
<evidence type="ECO:0000256" key="2">
    <source>
        <dbReference type="SAM" id="SignalP"/>
    </source>
</evidence>
<keyword evidence="2" id="KW-0732">Signal</keyword>
<comment type="caution">
    <text evidence="5">The sequence shown here is derived from an EMBL/GenBank/DDBJ whole genome shotgun (WGS) entry which is preliminary data.</text>
</comment>
<dbReference type="CDD" id="cd00161">
    <property type="entry name" value="beta-trefoil_Ricin-like"/>
    <property type="match status" value="1"/>
</dbReference>
<organism evidence="5 6">
    <name type="scientific">Dyella humi</name>
    <dbReference type="NCBI Taxonomy" id="1770547"/>
    <lineage>
        <taxon>Bacteria</taxon>
        <taxon>Pseudomonadati</taxon>
        <taxon>Pseudomonadota</taxon>
        <taxon>Gammaproteobacteria</taxon>
        <taxon>Lysobacterales</taxon>
        <taxon>Rhodanobacteraceae</taxon>
        <taxon>Dyella</taxon>
    </lineage>
</organism>
<dbReference type="RefSeq" id="WP_380016066.1">
    <property type="nucleotide sequence ID" value="NZ_JADIKI010000020.1"/>
</dbReference>
<dbReference type="Gene3D" id="3.20.20.80">
    <property type="entry name" value="Glycosidases"/>
    <property type="match status" value="1"/>
</dbReference>
<dbReference type="EMBL" id="JADIKI010000020">
    <property type="protein sequence ID" value="MFK2853071.1"/>
    <property type="molecule type" value="Genomic_DNA"/>
</dbReference>
<feature type="domain" description="Ricin B lectin" evidence="3">
    <location>
        <begin position="522"/>
        <end position="594"/>
    </location>
</feature>
<dbReference type="SUPFAM" id="SSF51445">
    <property type="entry name" value="(Trans)glycosidases"/>
    <property type="match status" value="1"/>
</dbReference>
<dbReference type="PANTHER" id="PTHR42767:SF1">
    <property type="entry name" value="ENDO-BETA-1,6-GALACTANASE-LIKE DOMAIN-CONTAINING PROTEIN"/>
    <property type="match status" value="1"/>
</dbReference>